<evidence type="ECO:0000313" key="10">
    <source>
        <dbReference type="Proteomes" id="UP000594263"/>
    </source>
</evidence>
<feature type="compositionally biased region" description="Low complexity" evidence="6">
    <location>
        <begin position="423"/>
        <end position="437"/>
    </location>
</feature>
<dbReference type="PROSITE" id="PS51666">
    <property type="entry name" value="QLQ"/>
    <property type="match status" value="1"/>
</dbReference>
<feature type="compositionally biased region" description="Pro residues" evidence="6">
    <location>
        <begin position="232"/>
        <end position="245"/>
    </location>
</feature>
<dbReference type="GO" id="GO:0099402">
    <property type="term" value="P:plant organ development"/>
    <property type="evidence" value="ECO:0007669"/>
    <property type="project" value="UniProtKB-ARBA"/>
</dbReference>
<dbReference type="AlphaFoldDB" id="A0A7N0SXS6"/>
<proteinExistence type="inferred from homology"/>
<feature type="domain" description="WRC" evidence="8">
    <location>
        <begin position="173"/>
        <end position="217"/>
    </location>
</feature>
<dbReference type="PROSITE" id="PS51667">
    <property type="entry name" value="WRC"/>
    <property type="match status" value="1"/>
</dbReference>
<keyword evidence="5" id="KW-0804">Transcription</keyword>
<feature type="domain" description="QLQ" evidence="7">
    <location>
        <begin position="115"/>
        <end position="150"/>
    </location>
</feature>
<keyword evidence="3 4" id="KW-0539">Nucleus</keyword>
<dbReference type="Gramene" id="Kaladp0011s1278.1.v1.1">
    <property type="protein sequence ID" value="Kaladp0011s1278.1.v1.1"/>
    <property type="gene ID" value="Kaladp0011s1278.v1.1"/>
</dbReference>
<protein>
    <recommendedName>
        <fullName evidence="5">Growth-regulating factor</fullName>
    </recommendedName>
</protein>
<dbReference type="GO" id="GO:0005634">
    <property type="term" value="C:nucleus"/>
    <property type="evidence" value="ECO:0007669"/>
    <property type="project" value="UniProtKB-SubCell"/>
</dbReference>
<dbReference type="SMART" id="SM00951">
    <property type="entry name" value="QLQ"/>
    <property type="match status" value="1"/>
</dbReference>
<reference evidence="9" key="1">
    <citation type="submission" date="2021-01" db="UniProtKB">
        <authorList>
            <consortium name="EnsemblPlants"/>
        </authorList>
    </citation>
    <scope>IDENTIFICATION</scope>
</reference>
<feature type="region of interest" description="Disordered" evidence="6">
    <location>
        <begin position="399"/>
        <end position="492"/>
    </location>
</feature>
<dbReference type="PANTHER" id="PTHR31602:SF101">
    <property type="entry name" value="GROWTH-REGULATING FACTOR 7"/>
    <property type="match status" value="1"/>
</dbReference>
<dbReference type="GO" id="GO:0006351">
    <property type="term" value="P:DNA-templated transcription"/>
    <property type="evidence" value="ECO:0007669"/>
    <property type="project" value="UniProtKB-UniRule"/>
</dbReference>
<feature type="compositionally biased region" description="Polar residues" evidence="6">
    <location>
        <begin position="438"/>
        <end position="453"/>
    </location>
</feature>
<organism evidence="9 10">
    <name type="scientific">Kalanchoe fedtschenkoi</name>
    <name type="common">Lavender scallops</name>
    <name type="synonym">South American air plant</name>
    <dbReference type="NCBI Taxonomy" id="63787"/>
    <lineage>
        <taxon>Eukaryota</taxon>
        <taxon>Viridiplantae</taxon>
        <taxon>Streptophyta</taxon>
        <taxon>Embryophyta</taxon>
        <taxon>Tracheophyta</taxon>
        <taxon>Spermatophyta</taxon>
        <taxon>Magnoliopsida</taxon>
        <taxon>eudicotyledons</taxon>
        <taxon>Gunneridae</taxon>
        <taxon>Pentapetalae</taxon>
        <taxon>Saxifragales</taxon>
        <taxon>Crassulaceae</taxon>
        <taxon>Kalanchoe</taxon>
    </lineage>
</organism>
<comment type="function">
    <text evidence="5">Transcription activator.</text>
</comment>
<comment type="subcellular location">
    <subcellularLocation>
        <location evidence="1 4 5">Nucleus</location>
    </subcellularLocation>
</comment>
<feature type="short sequence motif" description="Bipartite nuclear localization signal" evidence="4">
    <location>
        <begin position="178"/>
        <end position="188"/>
    </location>
</feature>
<dbReference type="InterPro" id="IPR031137">
    <property type="entry name" value="GRF"/>
</dbReference>
<evidence type="ECO:0000256" key="3">
    <source>
        <dbReference type="ARBA" id="ARBA00023242"/>
    </source>
</evidence>
<feature type="region of interest" description="Disordered" evidence="6">
    <location>
        <begin position="271"/>
        <end position="296"/>
    </location>
</feature>
<name>A0A7N0SXS6_KALFE</name>
<feature type="compositionally biased region" description="Polar residues" evidence="6">
    <location>
        <begin position="399"/>
        <end position="414"/>
    </location>
</feature>
<comment type="domain">
    <text evidence="5">The QLQ domain and WRC domain may be involved in protein-protein interaction and DNA-binding, respectively.</text>
</comment>
<keyword evidence="10" id="KW-1185">Reference proteome</keyword>
<evidence type="ECO:0000256" key="4">
    <source>
        <dbReference type="PROSITE-ProRule" id="PRU01002"/>
    </source>
</evidence>
<dbReference type="Pfam" id="PF08880">
    <property type="entry name" value="QLQ"/>
    <property type="match status" value="1"/>
</dbReference>
<dbReference type="InterPro" id="IPR014978">
    <property type="entry name" value="Gln-Leu-Gln_QLQ"/>
</dbReference>
<sequence length="492" mass="53189">MSMDLCRPFLSGDGSDYDLGVGISGPASNMNRSCMMMMPMSMMGSSGGEILSHSVAAEVVDVRTKLMLEQQHHQQLQQQQQPFDMYAATCGGSVIKSPGNGGMAAAAAASMGFFPFTAAQWKELERQAMVFKYMMHSIPVPYDLLLPFITATNNDPSGVRRDSHLLRFLKNGDPEPGRCRRTDGKKWRCSNGVALDQKYCEKHVHRGRPRSRKLVEAASSDFNNKSNKKPRPLPQAQPNAPPPAPVSGSQNGAGSDLKIPRSAAVYANAAHGNQPSSVPASLLPQSHPRNNVDWSEGQWNRLMAQSKRGDAPERSHYSNASLYHQQLSLNSYAQFASAHDDSQSKREFELFLNPDLKKPLMDDAWTANAASTHSCNGLVSLGLSMGHVYNVVDEMSVTEQGKQPQMGNWLTQSGGPLGEVLRPTATSSPTTAAASDSCNNKNSPQVTSSSPSGVLQKAVASHSDSTSHSSQPKSGLQWLSQDKLPSSPGQHV</sequence>
<evidence type="ECO:0000259" key="7">
    <source>
        <dbReference type="PROSITE" id="PS51666"/>
    </source>
</evidence>
<evidence type="ECO:0000259" key="8">
    <source>
        <dbReference type="PROSITE" id="PS51667"/>
    </source>
</evidence>
<accession>A0A7N0SXS6</accession>
<evidence type="ECO:0000256" key="6">
    <source>
        <dbReference type="SAM" id="MobiDB-lite"/>
    </source>
</evidence>
<feature type="compositionally biased region" description="Low complexity" evidence="6">
    <location>
        <begin position="461"/>
        <end position="470"/>
    </location>
</feature>
<keyword evidence="5" id="KW-0805">Transcription regulation</keyword>
<evidence type="ECO:0000256" key="2">
    <source>
        <dbReference type="ARBA" id="ARBA00008122"/>
    </source>
</evidence>
<dbReference type="GO" id="GO:0006355">
    <property type="term" value="P:regulation of DNA-templated transcription"/>
    <property type="evidence" value="ECO:0007669"/>
    <property type="project" value="InterPro"/>
</dbReference>
<feature type="region of interest" description="Disordered" evidence="6">
    <location>
        <begin position="220"/>
        <end position="256"/>
    </location>
</feature>
<dbReference type="EnsemblPlants" id="Kaladp0011s1278.1.v1.1">
    <property type="protein sequence ID" value="Kaladp0011s1278.1.v1.1"/>
    <property type="gene ID" value="Kaladp0011s1278.v1.1"/>
</dbReference>
<comment type="similarity">
    <text evidence="2 5">Belongs to the GRF family.</text>
</comment>
<evidence type="ECO:0000256" key="1">
    <source>
        <dbReference type="ARBA" id="ARBA00004123"/>
    </source>
</evidence>
<dbReference type="Proteomes" id="UP000594263">
    <property type="component" value="Unplaced"/>
</dbReference>
<dbReference type="GO" id="GO:0005524">
    <property type="term" value="F:ATP binding"/>
    <property type="evidence" value="ECO:0007669"/>
    <property type="project" value="UniProtKB-UniRule"/>
</dbReference>
<keyword evidence="5" id="KW-0010">Activator</keyword>
<dbReference type="PANTHER" id="PTHR31602">
    <property type="entry name" value="GROWTH-REGULATING FACTOR 5"/>
    <property type="match status" value="1"/>
</dbReference>
<evidence type="ECO:0000313" key="9">
    <source>
        <dbReference type="EnsemblPlants" id="Kaladp0011s1278.1.v1.1"/>
    </source>
</evidence>
<dbReference type="Pfam" id="PF08879">
    <property type="entry name" value="WRC"/>
    <property type="match status" value="1"/>
</dbReference>
<feature type="short sequence motif" description="Bipartite nuclear localization signal" evidence="4">
    <location>
        <begin position="206"/>
        <end position="213"/>
    </location>
</feature>
<evidence type="ECO:0000256" key="5">
    <source>
        <dbReference type="RuleBase" id="RU367127"/>
    </source>
</evidence>
<feature type="compositionally biased region" description="Polar residues" evidence="6">
    <location>
        <begin position="471"/>
        <end position="492"/>
    </location>
</feature>
<dbReference type="InterPro" id="IPR014977">
    <property type="entry name" value="WRC_dom"/>
</dbReference>
<feature type="compositionally biased region" description="Polar residues" evidence="6">
    <location>
        <begin position="271"/>
        <end position="293"/>
    </location>
</feature>